<organism evidence="2">
    <name type="scientific">marine sediment metagenome</name>
    <dbReference type="NCBI Taxonomy" id="412755"/>
    <lineage>
        <taxon>unclassified sequences</taxon>
        <taxon>metagenomes</taxon>
        <taxon>ecological metagenomes</taxon>
    </lineage>
</organism>
<feature type="non-terminal residue" evidence="2">
    <location>
        <position position="1"/>
    </location>
</feature>
<protein>
    <recommendedName>
        <fullName evidence="1">DRTGG domain-containing protein</fullName>
    </recommendedName>
</protein>
<sequence>DYLEELIVPFLTKAGIEVFGYIASDKMLSSVSVKEMSKLLGGQIICAKDKVNELVETFMVGAMGQEQALKFFRRKANKAVITGGDRADVQLAALETPTKCLILTGNFQPSTIVLGRAEELGVPMILVNFDTLTAVEKVGEIIGRVRLHEVKKIDKIVEVVREHIDINRLLEISKK</sequence>
<dbReference type="SUPFAM" id="SSF75138">
    <property type="entry name" value="HprK N-terminal domain-like"/>
    <property type="match status" value="1"/>
</dbReference>
<evidence type="ECO:0000313" key="2">
    <source>
        <dbReference type="EMBL" id="GAH54739.1"/>
    </source>
</evidence>
<dbReference type="Pfam" id="PF07085">
    <property type="entry name" value="DRTGG"/>
    <property type="match status" value="1"/>
</dbReference>
<dbReference type="PANTHER" id="PTHR43356">
    <property type="entry name" value="PHOSPHATE ACETYLTRANSFERASE"/>
    <property type="match status" value="1"/>
</dbReference>
<dbReference type="InterPro" id="IPR010766">
    <property type="entry name" value="DRTGG"/>
</dbReference>
<dbReference type="InterPro" id="IPR028979">
    <property type="entry name" value="Ser_kin/Pase_Hpr-like_N_sf"/>
</dbReference>
<dbReference type="Gene3D" id="3.40.1390.20">
    <property type="entry name" value="HprK N-terminal domain-like"/>
    <property type="match status" value="1"/>
</dbReference>
<dbReference type="AlphaFoldDB" id="X1HLM2"/>
<reference evidence="2" key="1">
    <citation type="journal article" date="2014" name="Front. Microbiol.">
        <title>High frequency of phylogenetically diverse reductive dehalogenase-homologous genes in deep subseafloor sedimentary metagenomes.</title>
        <authorList>
            <person name="Kawai M."/>
            <person name="Futagami T."/>
            <person name="Toyoda A."/>
            <person name="Takaki Y."/>
            <person name="Nishi S."/>
            <person name="Hori S."/>
            <person name="Arai W."/>
            <person name="Tsubouchi T."/>
            <person name="Morono Y."/>
            <person name="Uchiyama I."/>
            <person name="Ito T."/>
            <person name="Fujiyama A."/>
            <person name="Inagaki F."/>
            <person name="Takami H."/>
        </authorList>
    </citation>
    <scope>NUCLEOTIDE SEQUENCE</scope>
    <source>
        <strain evidence="2">Expedition CK06-06</strain>
    </source>
</reference>
<dbReference type="InterPro" id="IPR050500">
    <property type="entry name" value="Phos_Acetyltrans/Butyryltrans"/>
</dbReference>
<gene>
    <name evidence="2" type="ORF">S03H2_34314</name>
</gene>
<proteinExistence type="predicted"/>
<dbReference type="PANTHER" id="PTHR43356:SF2">
    <property type="entry name" value="PHOSPHATE ACETYLTRANSFERASE"/>
    <property type="match status" value="1"/>
</dbReference>
<feature type="domain" description="DRTGG" evidence="1">
    <location>
        <begin position="38"/>
        <end position="138"/>
    </location>
</feature>
<evidence type="ECO:0000259" key="1">
    <source>
        <dbReference type="Pfam" id="PF07085"/>
    </source>
</evidence>
<dbReference type="EMBL" id="BARU01020930">
    <property type="protein sequence ID" value="GAH54739.1"/>
    <property type="molecule type" value="Genomic_DNA"/>
</dbReference>
<accession>X1HLM2</accession>
<name>X1HLM2_9ZZZZ</name>
<comment type="caution">
    <text evidence="2">The sequence shown here is derived from an EMBL/GenBank/DDBJ whole genome shotgun (WGS) entry which is preliminary data.</text>
</comment>